<keyword evidence="1" id="KW-0812">Transmembrane</keyword>
<dbReference type="RefSeq" id="WP_035808242.1">
    <property type="nucleotide sequence ID" value="NZ_CCSE01000001.1"/>
</dbReference>
<protein>
    <recommendedName>
        <fullName evidence="4">Capsular polysaccharide type 8 biosynthesis protein cap8A</fullName>
    </recommendedName>
</protein>
<organism evidence="2 3">
    <name type="scientific">Jeotgalicoccus saudimassiliensis</name>
    <dbReference type="NCBI Taxonomy" id="1461582"/>
    <lineage>
        <taxon>Bacteria</taxon>
        <taxon>Bacillati</taxon>
        <taxon>Bacillota</taxon>
        <taxon>Bacilli</taxon>
        <taxon>Bacillales</taxon>
        <taxon>Staphylococcaceae</taxon>
        <taxon>Jeotgalicoccus</taxon>
    </lineage>
</organism>
<keyword evidence="1" id="KW-0472">Membrane</keyword>
<dbReference type="OrthoDB" id="2417647at2"/>
<gene>
    <name evidence="2" type="ORF">BN1048_00579</name>
</gene>
<dbReference type="Proteomes" id="UP000044136">
    <property type="component" value="Unassembled WGS sequence"/>
</dbReference>
<keyword evidence="3" id="KW-1185">Reference proteome</keyword>
<dbReference type="STRING" id="1461582.BN1048_00579"/>
<reference evidence="2 3" key="1">
    <citation type="submission" date="2014-07" db="EMBL/GenBank/DDBJ databases">
        <authorList>
            <person name="Urmite Genomes Urmite Genomes"/>
        </authorList>
    </citation>
    <scope>NUCLEOTIDE SEQUENCE [LARGE SCALE GENOMIC DNA]</scope>
    <source>
        <strain evidence="2 3">13MG44_air</strain>
    </source>
</reference>
<dbReference type="HOGENOM" id="CLU_1545561_0_0_9"/>
<evidence type="ECO:0000313" key="2">
    <source>
        <dbReference type="EMBL" id="CDZ99644.1"/>
    </source>
</evidence>
<evidence type="ECO:0000256" key="1">
    <source>
        <dbReference type="SAM" id="Phobius"/>
    </source>
</evidence>
<dbReference type="AlphaFoldDB" id="A0A078M092"/>
<evidence type="ECO:0000313" key="3">
    <source>
        <dbReference type="Proteomes" id="UP000044136"/>
    </source>
</evidence>
<accession>A0A078M092</accession>
<evidence type="ECO:0008006" key="4">
    <source>
        <dbReference type="Google" id="ProtNLM"/>
    </source>
</evidence>
<sequence length="173" mass="18584">MYFIKKNLLNIIICVLAFGVIGTAVNFFIPPAGTTYEEYYTLESGLEPNSIANLNIQLNETVNNVSDNIRVASVEGQSGSDMLKLVIGTESGINYNSIHAQAMDIIAGEGIVTADSAGLNTFETPNTALKLIIIFISLLIGAAAGIIIALNNRNISTEEDIQHYLGERTLGTF</sequence>
<feature type="transmembrane region" description="Helical" evidence="1">
    <location>
        <begin position="7"/>
        <end position="29"/>
    </location>
</feature>
<proteinExistence type="predicted"/>
<name>A0A078M092_9STAP</name>
<dbReference type="EMBL" id="CCSE01000001">
    <property type="protein sequence ID" value="CDZ99644.1"/>
    <property type="molecule type" value="Genomic_DNA"/>
</dbReference>
<keyword evidence="1" id="KW-1133">Transmembrane helix</keyword>
<dbReference type="eggNOG" id="ENOG502ZNZS">
    <property type="taxonomic scope" value="Bacteria"/>
</dbReference>
<feature type="transmembrane region" description="Helical" evidence="1">
    <location>
        <begin position="128"/>
        <end position="150"/>
    </location>
</feature>